<sequence length="160" mass="18348">MKKKNIGGRRKPPTGDDQRRPEDATIIGVCKRNTVSAFLGDKFVSRATSLRNLMIQHLFSTSKAIEMSYHLFWHLPVAVDRHRSVAFSDHLCFSSSWVMYALDVYFFLFQQMRVADMPNVFFDGHPQLVTAANTSQNVNLREIMPDHLLHNKVSILLANK</sequence>
<feature type="compositionally biased region" description="Basic and acidic residues" evidence="1">
    <location>
        <begin position="13"/>
        <end position="22"/>
    </location>
</feature>
<evidence type="ECO:0000256" key="1">
    <source>
        <dbReference type="SAM" id="MobiDB-lite"/>
    </source>
</evidence>
<reference evidence="2 3" key="1">
    <citation type="submission" date="2024-05" db="EMBL/GenBank/DDBJ databases">
        <title>Haplotype-resolved chromosome-level genome assembly of Huyou (Citrus changshanensis).</title>
        <authorList>
            <person name="Miao C."/>
            <person name="Chen W."/>
            <person name="Wu Y."/>
            <person name="Wang L."/>
            <person name="Zhao S."/>
            <person name="Grierson D."/>
            <person name="Xu C."/>
            <person name="Chen K."/>
        </authorList>
    </citation>
    <scope>NUCLEOTIDE SEQUENCE [LARGE SCALE GENOMIC DNA]</scope>
    <source>
        <strain evidence="2">01-14</strain>
        <tissue evidence="2">Leaf</tissue>
    </source>
</reference>
<organism evidence="2 3">
    <name type="scientific">Citrus x changshan-huyou</name>
    <dbReference type="NCBI Taxonomy" id="2935761"/>
    <lineage>
        <taxon>Eukaryota</taxon>
        <taxon>Viridiplantae</taxon>
        <taxon>Streptophyta</taxon>
        <taxon>Embryophyta</taxon>
        <taxon>Tracheophyta</taxon>
        <taxon>Spermatophyta</taxon>
        <taxon>Magnoliopsida</taxon>
        <taxon>eudicotyledons</taxon>
        <taxon>Gunneridae</taxon>
        <taxon>Pentapetalae</taxon>
        <taxon>rosids</taxon>
        <taxon>malvids</taxon>
        <taxon>Sapindales</taxon>
        <taxon>Rutaceae</taxon>
        <taxon>Aurantioideae</taxon>
        <taxon>Citrus</taxon>
    </lineage>
</organism>
<evidence type="ECO:0000313" key="2">
    <source>
        <dbReference type="EMBL" id="KAK9181552.1"/>
    </source>
</evidence>
<proteinExistence type="predicted"/>
<keyword evidence="3" id="KW-1185">Reference proteome</keyword>
<evidence type="ECO:0000313" key="3">
    <source>
        <dbReference type="Proteomes" id="UP001428341"/>
    </source>
</evidence>
<dbReference type="EMBL" id="JBCGBO010000024">
    <property type="protein sequence ID" value="KAK9181552.1"/>
    <property type="molecule type" value="Genomic_DNA"/>
</dbReference>
<feature type="compositionally biased region" description="Basic residues" evidence="1">
    <location>
        <begin position="1"/>
        <end position="12"/>
    </location>
</feature>
<protein>
    <submittedName>
        <fullName evidence="2">Uncharacterized protein</fullName>
    </submittedName>
</protein>
<comment type="caution">
    <text evidence="2">The sequence shown here is derived from an EMBL/GenBank/DDBJ whole genome shotgun (WGS) entry which is preliminary data.</text>
</comment>
<gene>
    <name evidence="2" type="ORF">WN944_024689</name>
</gene>
<dbReference type="AlphaFoldDB" id="A0AAP0QFZ1"/>
<feature type="region of interest" description="Disordered" evidence="1">
    <location>
        <begin position="1"/>
        <end position="22"/>
    </location>
</feature>
<name>A0AAP0QFZ1_9ROSI</name>
<dbReference type="Proteomes" id="UP001428341">
    <property type="component" value="Unassembled WGS sequence"/>
</dbReference>
<accession>A0AAP0QFZ1</accession>